<feature type="transmembrane region" description="Helical" evidence="8">
    <location>
        <begin position="356"/>
        <end position="376"/>
    </location>
</feature>
<reference evidence="9" key="1">
    <citation type="submission" date="2022-12" db="EMBL/GenBank/DDBJ databases">
        <title>Reference genome sequencing for broad-spectrum identification of bacterial and archaeal isolates by mass spectrometry.</title>
        <authorList>
            <person name="Sekiguchi Y."/>
            <person name="Tourlousse D.M."/>
        </authorList>
    </citation>
    <scope>NUCLEOTIDE SEQUENCE</scope>
    <source>
        <strain evidence="9">ASRB1</strain>
    </source>
</reference>
<evidence type="ECO:0000256" key="3">
    <source>
        <dbReference type="ARBA" id="ARBA00022475"/>
    </source>
</evidence>
<evidence type="ECO:0000313" key="10">
    <source>
        <dbReference type="Proteomes" id="UP001144372"/>
    </source>
</evidence>
<keyword evidence="4" id="KW-0997">Cell inner membrane</keyword>
<feature type="transmembrane region" description="Helical" evidence="8">
    <location>
        <begin position="96"/>
        <end position="123"/>
    </location>
</feature>
<dbReference type="NCBIfam" id="TIGR00155">
    <property type="entry name" value="pqiA_fam"/>
    <property type="match status" value="1"/>
</dbReference>
<dbReference type="InterPro" id="IPR005219">
    <property type="entry name" value="PqiA-like_proteobact"/>
</dbReference>
<dbReference type="Proteomes" id="UP001144372">
    <property type="component" value="Unassembled WGS sequence"/>
</dbReference>
<dbReference type="InterPro" id="IPR007498">
    <property type="entry name" value="PqiA-like"/>
</dbReference>
<keyword evidence="5 8" id="KW-0812">Transmembrane</keyword>
<accession>A0A9W6L8M6</accession>
<dbReference type="AlphaFoldDB" id="A0A9W6L8M6"/>
<evidence type="ECO:0000256" key="8">
    <source>
        <dbReference type="SAM" id="Phobius"/>
    </source>
</evidence>
<feature type="transmembrane region" description="Helical" evidence="8">
    <location>
        <begin position="262"/>
        <end position="286"/>
    </location>
</feature>
<protein>
    <submittedName>
        <fullName evidence="9">Paraquat-inducible membrane protein A</fullName>
    </submittedName>
</protein>
<dbReference type="Pfam" id="PF04403">
    <property type="entry name" value="PqiA"/>
    <property type="match status" value="2"/>
</dbReference>
<comment type="similarity">
    <text evidence="2">Belongs to the PqiA family.</text>
</comment>
<evidence type="ECO:0000313" key="9">
    <source>
        <dbReference type="EMBL" id="GLI34859.1"/>
    </source>
</evidence>
<comment type="subcellular location">
    <subcellularLocation>
        <location evidence="1">Cell inner membrane</location>
        <topology evidence="1">Multi-pass membrane protein</topology>
    </subcellularLocation>
</comment>
<comment type="caution">
    <text evidence="9">The sequence shown here is derived from an EMBL/GenBank/DDBJ whole genome shotgun (WGS) entry which is preliminary data.</text>
</comment>
<dbReference type="InterPro" id="IPR051800">
    <property type="entry name" value="PqiA-PqiB_transport"/>
</dbReference>
<gene>
    <name evidence="9" type="ORF">DAMNIGENAA_22920</name>
</gene>
<evidence type="ECO:0000256" key="5">
    <source>
        <dbReference type="ARBA" id="ARBA00022692"/>
    </source>
</evidence>
<dbReference type="GO" id="GO:0005886">
    <property type="term" value="C:plasma membrane"/>
    <property type="evidence" value="ECO:0007669"/>
    <property type="project" value="UniProtKB-SubCell"/>
</dbReference>
<keyword evidence="10" id="KW-1185">Reference proteome</keyword>
<feature type="transmembrane region" description="Helical" evidence="8">
    <location>
        <begin position="144"/>
        <end position="166"/>
    </location>
</feature>
<name>A0A9W6L8M6_9BACT</name>
<proteinExistence type="inferred from homology"/>
<dbReference type="RefSeq" id="WP_281794300.1">
    <property type="nucleotide sequence ID" value="NZ_BSDR01000001.1"/>
</dbReference>
<dbReference type="PANTHER" id="PTHR30462">
    <property type="entry name" value="INTERMEMBRANE TRANSPORT PROTEIN PQIB-RELATED"/>
    <property type="match status" value="1"/>
</dbReference>
<evidence type="ECO:0000256" key="1">
    <source>
        <dbReference type="ARBA" id="ARBA00004429"/>
    </source>
</evidence>
<feature type="transmembrane region" description="Helical" evidence="8">
    <location>
        <begin position="172"/>
        <end position="193"/>
    </location>
</feature>
<evidence type="ECO:0000256" key="6">
    <source>
        <dbReference type="ARBA" id="ARBA00022989"/>
    </source>
</evidence>
<feature type="transmembrane region" description="Helical" evidence="8">
    <location>
        <begin position="382"/>
        <end position="402"/>
    </location>
</feature>
<evidence type="ECO:0000256" key="2">
    <source>
        <dbReference type="ARBA" id="ARBA00007555"/>
    </source>
</evidence>
<sequence>MNLVHAGKRPLIRCQECDELFVVPDAPDKTTVKCARCGAVLYKRNTRSIANAFIFNLTALILLLLANSFPFLSMSIEGSVQTSKLISGALAVYRQGMWEVGLLVLLVMIVVPLAKILTNLYVLAPLHFGRRAPFAEQAARLVELISPWSMAEVFLLGVLVTCVKLADLGTIKVGVALFCFVAMIVAMAAGDAANEPREVWERLERSRPQPLPDPRERKRLLSCHVCHLVCRVDPHTEDESAFCPRCGATLHQRKPDSLNRTWALVIAAAILYIPANVYPVMTVVSFGKPFVNTILGGVQELISSGMWPLAVLVFFASITVPMLKLVGLIFLLISIHRRSRWRPADRTRLYRIIDAVGRWSMVDIFVLAITAALVQMGSIATIVPGVGAMAFASVVVLTIFAAMSFDPRLIWDAAGANRD</sequence>
<organism evidence="9 10">
    <name type="scientific">Desulforhabdus amnigena</name>
    <dbReference type="NCBI Taxonomy" id="40218"/>
    <lineage>
        <taxon>Bacteria</taxon>
        <taxon>Pseudomonadati</taxon>
        <taxon>Thermodesulfobacteriota</taxon>
        <taxon>Syntrophobacteria</taxon>
        <taxon>Syntrophobacterales</taxon>
        <taxon>Syntrophobacteraceae</taxon>
        <taxon>Desulforhabdus</taxon>
    </lineage>
</organism>
<keyword evidence="6 8" id="KW-1133">Transmembrane helix</keyword>
<feature type="transmembrane region" description="Helical" evidence="8">
    <location>
        <begin position="306"/>
        <end position="335"/>
    </location>
</feature>
<dbReference type="EMBL" id="BSDR01000001">
    <property type="protein sequence ID" value="GLI34859.1"/>
    <property type="molecule type" value="Genomic_DNA"/>
</dbReference>
<keyword evidence="7 8" id="KW-0472">Membrane</keyword>
<evidence type="ECO:0000256" key="4">
    <source>
        <dbReference type="ARBA" id="ARBA00022519"/>
    </source>
</evidence>
<keyword evidence="3" id="KW-1003">Cell membrane</keyword>
<feature type="transmembrane region" description="Helical" evidence="8">
    <location>
        <begin position="53"/>
        <end position="76"/>
    </location>
</feature>
<evidence type="ECO:0000256" key="7">
    <source>
        <dbReference type="ARBA" id="ARBA00023136"/>
    </source>
</evidence>
<dbReference type="PANTHER" id="PTHR30462:SF1">
    <property type="entry name" value="INTERMEMBRANE TRANSPORT PROTEIN YEBS"/>
    <property type="match status" value="1"/>
</dbReference>